<proteinExistence type="predicted"/>
<organism evidence="3 4">
    <name type="scientific">Thermacetogenium phaeum (strain ATCC BAA-254 / DSM 26808 / PB)</name>
    <dbReference type="NCBI Taxonomy" id="1089553"/>
    <lineage>
        <taxon>Bacteria</taxon>
        <taxon>Bacillati</taxon>
        <taxon>Bacillota</taxon>
        <taxon>Clostridia</taxon>
        <taxon>Thermoanaerobacterales</taxon>
        <taxon>Thermoanaerobacteraceae</taxon>
        <taxon>Thermacetogenium</taxon>
    </lineage>
</organism>
<reference evidence="3 4" key="1">
    <citation type="journal article" date="2012" name="BMC Genomics">
        <title>Genome-guided analysis of physiological and morphological traits of the fermentative acetate oxidizer Thermacetogenium phaeum.</title>
        <authorList>
            <person name="Oehler D."/>
            <person name="Poehlein A."/>
            <person name="Leimbach A."/>
            <person name="Muller N."/>
            <person name="Daniel R."/>
            <person name="Gottschalk G."/>
            <person name="Schink B."/>
        </authorList>
    </citation>
    <scope>NUCLEOTIDE SEQUENCE [LARGE SCALE GENOMIC DNA]</scope>
    <source>
        <strain evidence="4">ATCC BAA-254 / DSM 26808 / PB</strain>
    </source>
</reference>
<evidence type="ECO:0000313" key="3">
    <source>
        <dbReference type="EMBL" id="AFV10569.1"/>
    </source>
</evidence>
<feature type="transmembrane region" description="Helical" evidence="2">
    <location>
        <begin position="6"/>
        <end position="24"/>
    </location>
</feature>
<dbReference type="AlphaFoldDB" id="K4LR43"/>
<keyword evidence="2" id="KW-1133">Transmembrane helix</keyword>
<name>K4LR43_THEPS</name>
<feature type="transmembrane region" description="Helical" evidence="2">
    <location>
        <begin position="60"/>
        <end position="77"/>
    </location>
</feature>
<dbReference type="HOGENOM" id="CLU_069956_0_1_9"/>
<dbReference type="Gene3D" id="1.10.1760.20">
    <property type="match status" value="1"/>
</dbReference>
<dbReference type="GO" id="GO:0022857">
    <property type="term" value="F:transmembrane transporter activity"/>
    <property type="evidence" value="ECO:0007669"/>
    <property type="project" value="InterPro"/>
</dbReference>
<feature type="transmembrane region" description="Helical" evidence="2">
    <location>
        <begin position="89"/>
        <end position="116"/>
    </location>
</feature>
<keyword evidence="2" id="KW-0812">Transmembrane</keyword>
<evidence type="ECO:0000256" key="1">
    <source>
        <dbReference type="SAM" id="MobiDB-lite"/>
    </source>
</evidence>
<keyword evidence="2" id="KW-0472">Membrane</keyword>
<protein>
    <recommendedName>
        <fullName evidence="5">ECF transporter S component</fullName>
    </recommendedName>
</protein>
<dbReference type="Proteomes" id="UP000000467">
    <property type="component" value="Chromosome"/>
</dbReference>
<dbReference type="STRING" id="1089553.Tph_c03220"/>
<feature type="transmembrane region" description="Helical" evidence="2">
    <location>
        <begin position="184"/>
        <end position="209"/>
    </location>
</feature>
<accession>K4LR43</accession>
<feature type="transmembrane region" description="Helical" evidence="2">
    <location>
        <begin position="31"/>
        <end position="48"/>
    </location>
</feature>
<dbReference type="eggNOG" id="COG4720">
    <property type="taxonomic scope" value="Bacteria"/>
</dbReference>
<dbReference type="InterPro" id="IPR024529">
    <property type="entry name" value="ECF_trnsprt_substrate-spec"/>
</dbReference>
<dbReference type="OrthoDB" id="5198189at2"/>
<dbReference type="KEGG" id="tpz:Tph_c03220"/>
<gene>
    <name evidence="3" type="ordered locus">Tph_c03220</name>
</gene>
<evidence type="ECO:0000256" key="2">
    <source>
        <dbReference type="SAM" id="Phobius"/>
    </source>
</evidence>
<sequence>MYGNKGKPLAVFIGIVLTAGMLAAGLRQQNWGLLTTALMLTFLILAYLGFERGALSSREIGLIAVLGTVAAVARLPFAAIPNLQPVTFMVIVSGFVFGPGAGFMVGSTAALVSNFFLGHGPWTLWQMLGWGLAGISAGLLRKLCPRIGTAGMTLFCFAWGYLYGWIINLWFWTGFLHPLNWESLLAACAASFWFDTLHALGNAVFYLTLGHRIIKILERFRKKITFTPLTKQPAGGEHHRDESMRSSQLCR</sequence>
<feature type="transmembrane region" description="Helical" evidence="2">
    <location>
        <begin position="122"/>
        <end position="140"/>
    </location>
</feature>
<dbReference type="EMBL" id="CP003732">
    <property type="protein sequence ID" value="AFV10569.1"/>
    <property type="molecule type" value="Genomic_DNA"/>
</dbReference>
<dbReference type="InterPro" id="IPR017196">
    <property type="entry name" value="ECF_substrate-spec_UCP037395"/>
</dbReference>
<evidence type="ECO:0000313" key="4">
    <source>
        <dbReference type="Proteomes" id="UP000000467"/>
    </source>
</evidence>
<evidence type="ECO:0008006" key="5">
    <source>
        <dbReference type="Google" id="ProtNLM"/>
    </source>
</evidence>
<dbReference type="Pfam" id="PF12822">
    <property type="entry name" value="ECF_trnsprt"/>
    <property type="match status" value="1"/>
</dbReference>
<keyword evidence="4" id="KW-1185">Reference proteome</keyword>
<dbReference type="PIRSF" id="PIRSF037395">
    <property type="entry name" value="UCP037395_ABCper"/>
    <property type="match status" value="1"/>
</dbReference>
<feature type="region of interest" description="Disordered" evidence="1">
    <location>
        <begin position="231"/>
        <end position="251"/>
    </location>
</feature>
<feature type="transmembrane region" description="Helical" evidence="2">
    <location>
        <begin position="152"/>
        <end position="172"/>
    </location>
</feature>
<dbReference type="RefSeq" id="WP_015049488.1">
    <property type="nucleotide sequence ID" value="NC_018870.1"/>
</dbReference>